<evidence type="ECO:0000313" key="2">
    <source>
        <dbReference type="Proteomes" id="UP000250140"/>
    </source>
</evidence>
<keyword evidence="2" id="KW-1185">Reference proteome</keyword>
<protein>
    <submittedName>
        <fullName evidence="1">Uncharacterized protein</fullName>
    </submittedName>
</protein>
<organism evidence="1 2">
    <name type="scientific">Glonium stellatum</name>
    <dbReference type="NCBI Taxonomy" id="574774"/>
    <lineage>
        <taxon>Eukaryota</taxon>
        <taxon>Fungi</taxon>
        <taxon>Dikarya</taxon>
        <taxon>Ascomycota</taxon>
        <taxon>Pezizomycotina</taxon>
        <taxon>Dothideomycetes</taxon>
        <taxon>Pleosporomycetidae</taxon>
        <taxon>Gloniales</taxon>
        <taxon>Gloniaceae</taxon>
        <taxon>Glonium</taxon>
    </lineage>
</organism>
<dbReference type="EMBL" id="KV750873">
    <property type="protein sequence ID" value="OCL02840.1"/>
    <property type="molecule type" value="Genomic_DNA"/>
</dbReference>
<gene>
    <name evidence="1" type="ORF">AOQ84DRAFT_382249</name>
</gene>
<sequence>MVPIEDLELDGRSLASCGLDSTLEAAGFDPYLHKSGYRGCRDDESHNSADCSIADILRQ</sequence>
<accession>A0A8E2JMH3</accession>
<proteinExistence type="predicted"/>
<evidence type="ECO:0000313" key="1">
    <source>
        <dbReference type="EMBL" id="OCL02840.1"/>
    </source>
</evidence>
<dbReference type="AlphaFoldDB" id="A0A8E2JMH3"/>
<dbReference type="Proteomes" id="UP000250140">
    <property type="component" value="Unassembled WGS sequence"/>
</dbReference>
<name>A0A8E2JMH3_9PEZI</name>
<reference evidence="1 2" key="1">
    <citation type="journal article" date="2016" name="Nat. Commun.">
        <title>Ectomycorrhizal ecology is imprinted in the genome of the dominant symbiotic fungus Cenococcum geophilum.</title>
        <authorList>
            <consortium name="DOE Joint Genome Institute"/>
            <person name="Peter M."/>
            <person name="Kohler A."/>
            <person name="Ohm R.A."/>
            <person name="Kuo A."/>
            <person name="Krutzmann J."/>
            <person name="Morin E."/>
            <person name="Arend M."/>
            <person name="Barry K.W."/>
            <person name="Binder M."/>
            <person name="Choi C."/>
            <person name="Clum A."/>
            <person name="Copeland A."/>
            <person name="Grisel N."/>
            <person name="Haridas S."/>
            <person name="Kipfer T."/>
            <person name="LaButti K."/>
            <person name="Lindquist E."/>
            <person name="Lipzen A."/>
            <person name="Maire R."/>
            <person name="Meier B."/>
            <person name="Mihaltcheva S."/>
            <person name="Molinier V."/>
            <person name="Murat C."/>
            <person name="Poggeler S."/>
            <person name="Quandt C.A."/>
            <person name="Sperisen C."/>
            <person name="Tritt A."/>
            <person name="Tisserant E."/>
            <person name="Crous P.W."/>
            <person name="Henrissat B."/>
            <person name="Nehls U."/>
            <person name="Egli S."/>
            <person name="Spatafora J.W."/>
            <person name="Grigoriev I.V."/>
            <person name="Martin F.M."/>
        </authorList>
    </citation>
    <scope>NUCLEOTIDE SEQUENCE [LARGE SCALE GENOMIC DNA]</scope>
    <source>
        <strain evidence="1 2">CBS 207.34</strain>
    </source>
</reference>